<organism evidence="1">
    <name type="scientific">Brassica napus</name>
    <name type="common">Rape</name>
    <dbReference type="NCBI Taxonomy" id="3708"/>
    <lineage>
        <taxon>Eukaryota</taxon>
        <taxon>Viridiplantae</taxon>
        <taxon>Streptophyta</taxon>
        <taxon>Embryophyta</taxon>
        <taxon>Tracheophyta</taxon>
        <taxon>Spermatophyta</taxon>
        <taxon>Magnoliopsida</taxon>
        <taxon>eudicotyledons</taxon>
        <taxon>Gunneridae</taxon>
        <taxon>Pentapetalae</taxon>
        <taxon>rosids</taxon>
        <taxon>malvids</taxon>
        <taxon>Brassicales</taxon>
        <taxon>Brassicaceae</taxon>
        <taxon>Brassiceae</taxon>
        <taxon>Brassica</taxon>
    </lineage>
</organism>
<gene>
    <name evidence="1" type="ORF">DARMORV10_C04P01470.1</name>
</gene>
<accession>A0A816J809</accession>
<proteinExistence type="predicted"/>
<name>A0A816J809_BRANA</name>
<dbReference type="EMBL" id="HG994368">
    <property type="protein sequence ID" value="CAF1799304.1"/>
    <property type="molecule type" value="Genomic_DNA"/>
</dbReference>
<reference evidence="1" key="1">
    <citation type="submission" date="2021-01" db="EMBL/GenBank/DDBJ databases">
        <authorList>
            <consortium name="Genoscope - CEA"/>
            <person name="William W."/>
        </authorList>
    </citation>
    <scope>NUCLEOTIDE SEQUENCE</scope>
</reference>
<dbReference type="AlphaFoldDB" id="A0A816J809"/>
<sequence length="354" mass="40070">MASAALRSFSRRRNICHSPTPANFKTLNRERQFLRRSSAKITDNAACSYSEISVPSWDSGETFATRYESVRQRTKVGLIDLVARKTQQLSNLNYECMQVFLVVKVMSQEYDLGDGHYKRNLSPKWFCKTSSSTPPLVLHDHVKDYNTKSTFSDSSLLARSFHRQVFIEDRKKMSFAQPLGASSGVLLCRHISSSSGKPEESSIKIDALGDVVPDGSVEAVQAMVNNLIGWSLEMKYLYPPVYCVQCVIMAIHDFTGFNWSTSVVLTALLASGLMWPVKMRIQRQVWELKAVYFYLITYKLSPYTLHLSKSKQIAKLSKTLGVPYVPVTASDQEKIMASVITVMKEFIDVRKDKK</sequence>
<dbReference type="Proteomes" id="UP001295469">
    <property type="component" value="Chromosome C04"/>
</dbReference>
<protein>
    <submittedName>
        <fullName evidence="1">(rape) hypothetical protein</fullName>
    </submittedName>
</protein>
<evidence type="ECO:0000313" key="1">
    <source>
        <dbReference type="EMBL" id="CAF1799304.1"/>
    </source>
</evidence>